<dbReference type="OrthoDB" id="5357914at2"/>
<dbReference type="AlphaFoldDB" id="A0A4U7BM42"/>
<keyword evidence="1" id="KW-0732">Signal</keyword>
<evidence type="ECO:0000313" key="3">
    <source>
        <dbReference type="Proteomes" id="UP000310353"/>
    </source>
</evidence>
<dbReference type="RefSeq" id="WP_137621520.1">
    <property type="nucleotide sequence ID" value="NZ_NXMA01000001.1"/>
</dbReference>
<name>A0A4U7BM42_9BACT</name>
<dbReference type="EMBL" id="NXMA01000001">
    <property type="protein sequence ID" value="TKX33163.1"/>
    <property type="molecule type" value="Genomic_DNA"/>
</dbReference>
<feature type="chain" id="PRO_5020241208" evidence="1">
    <location>
        <begin position="20"/>
        <end position="64"/>
    </location>
</feature>
<accession>A0A4U7BM42</accession>
<protein>
    <submittedName>
        <fullName evidence="2">Pyruvate ferredoxin oxidoreductase</fullName>
    </submittedName>
</protein>
<feature type="signal peptide" evidence="1">
    <location>
        <begin position="1"/>
        <end position="19"/>
    </location>
</feature>
<comment type="caution">
    <text evidence="2">The sequence shown here is derived from an EMBL/GenBank/DDBJ whole genome shotgun (WGS) entry which is preliminary data.</text>
</comment>
<dbReference type="NCBIfam" id="NF033603">
    <property type="entry name" value="mini-MOMP_1"/>
    <property type="match status" value="1"/>
</dbReference>
<gene>
    <name evidence="2" type="ORF">CQA76_00600</name>
</gene>
<dbReference type="Proteomes" id="UP000310353">
    <property type="component" value="Unassembled WGS sequence"/>
</dbReference>
<sequence length="64" mass="7468">MVKLIIAFVLLGSFSFSEATFLDDTFKDIEVSGTVRYRYETKNKKINKKNQKHSIKNQIQITIK</sequence>
<dbReference type="Pfam" id="PF05538">
    <property type="entry name" value="Campylo_MOMP"/>
    <property type="match status" value="1"/>
</dbReference>
<evidence type="ECO:0000256" key="1">
    <source>
        <dbReference type="SAM" id="SignalP"/>
    </source>
</evidence>
<proteinExistence type="predicted"/>
<reference evidence="2 3" key="1">
    <citation type="submission" date="2018-05" db="EMBL/GenBank/DDBJ databases">
        <title>Novel Campyloabacter and Helicobacter Species and Strains.</title>
        <authorList>
            <person name="Mannion A.J."/>
            <person name="Shen Z."/>
            <person name="Fox J.G."/>
        </authorList>
    </citation>
    <scope>NUCLEOTIDE SEQUENCE [LARGE SCALE GENOMIC DNA]</scope>
    <source>
        <strain evidence="3">MIT17-670</strain>
    </source>
</reference>
<keyword evidence="3" id="KW-1185">Reference proteome</keyword>
<dbReference type="InterPro" id="IPR008439">
    <property type="entry name" value="Campylo_MOMP"/>
</dbReference>
<organism evidence="2 3">
    <name type="scientific">Campylobacter aviculae</name>
    <dbReference type="NCBI Taxonomy" id="2510190"/>
    <lineage>
        <taxon>Bacteria</taxon>
        <taxon>Pseudomonadati</taxon>
        <taxon>Campylobacterota</taxon>
        <taxon>Epsilonproteobacteria</taxon>
        <taxon>Campylobacterales</taxon>
        <taxon>Campylobacteraceae</taxon>
        <taxon>Campylobacter</taxon>
    </lineage>
</organism>
<evidence type="ECO:0000313" key="2">
    <source>
        <dbReference type="EMBL" id="TKX33163.1"/>
    </source>
</evidence>
<keyword evidence="2" id="KW-0670">Pyruvate</keyword>